<keyword evidence="5" id="KW-0503">Monooxygenase</keyword>
<keyword evidence="2" id="KW-0285">Flavoprotein</keyword>
<proteinExistence type="predicted"/>
<dbReference type="InterPro" id="IPR050493">
    <property type="entry name" value="FAD-dep_Monooxygenase_BioMet"/>
</dbReference>
<dbReference type="PANTHER" id="PTHR13789:SF318">
    <property type="entry name" value="GERANYLGERANYL DIPHOSPHATE REDUCTASE"/>
    <property type="match status" value="1"/>
</dbReference>
<dbReference type="InterPro" id="IPR002938">
    <property type="entry name" value="FAD-bd"/>
</dbReference>
<evidence type="ECO:0000313" key="8">
    <source>
        <dbReference type="Proteomes" id="UP000246352"/>
    </source>
</evidence>
<comment type="caution">
    <text evidence="7">The sequence shown here is derived from an EMBL/GenBank/DDBJ whole genome shotgun (WGS) entry which is preliminary data.</text>
</comment>
<keyword evidence="3" id="KW-0274">FAD</keyword>
<evidence type="ECO:0000256" key="3">
    <source>
        <dbReference type="ARBA" id="ARBA00022827"/>
    </source>
</evidence>
<dbReference type="PRINTS" id="PR00420">
    <property type="entry name" value="RNGMNOXGNASE"/>
</dbReference>
<gene>
    <name evidence="7" type="ORF">DFR52_101689</name>
</gene>
<evidence type="ECO:0000313" key="7">
    <source>
        <dbReference type="EMBL" id="PWW04000.1"/>
    </source>
</evidence>
<dbReference type="Proteomes" id="UP000246352">
    <property type="component" value="Unassembled WGS sequence"/>
</dbReference>
<evidence type="ECO:0000259" key="6">
    <source>
        <dbReference type="Pfam" id="PF01494"/>
    </source>
</evidence>
<organism evidence="7 8">
    <name type="scientific">Hoeflea marina</name>
    <dbReference type="NCBI Taxonomy" id="274592"/>
    <lineage>
        <taxon>Bacteria</taxon>
        <taxon>Pseudomonadati</taxon>
        <taxon>Pseudomonadota</taxon>
        <taxon>Alphaproteobacteria</taxon>
        <taxon>Hyphomicrobiales</taxon>
        <taxon>Rhizobiaceae</taxon>
        <taxon>Hoeflea</taxon>
    </lineage>
</organism>
<dbReference type="GO" id="GO:0004497">
    <property type="term" value="F:monooxygenase activity"/>
    <property type="evidence" value="ECO:0007669"/>
    <property type="project" value="UniProtKB-KW"/>
</dbReference>
<evidence type="ECO:0000256" key="5">
    <source>
        <dbReference type="ARBA" id="ARBA00023033"/>
    </source>
</evidence>
<sequence length="394" mass="41841">MATLPITIIGAGIGGLTAALAFARKGHGVEIVEQAAELSEVGAGLQVSPNASRVLGALGLSEALAGAMHCPGRIDLRDGRTLSPIAHVPAGDWARNRWGAPYGVMHRADLHKVLTDAVIRHPKCRLHIGRRFSSGPDESVTDALAVITGGRPQLVVGADGVWSAVRHRVPGALPPVFAGQVAWRFVVDASCAAPVLDAANVTAFLGPSTHLVAYPLDHGRRINMVAIAEGSDPGRIWDGRERSNDRAALLDAFRRWHPAISALLRAAPQMTCWPLYAVPDGRWSDGDRLVLIGDAAHAMTPFAAQGAAMAIEDGFELAEAVGAGDLPLGPILTAFESRRRIRLARARSRAAFNRFAYHARGPIRLGRNLVLALKSPESLGADLDWLYGHRSPGS</sequence>
<dbReference type="Gene3D" id="3.50.50.60">
    <property type="entry name" value="FAD/NAD(P)-binding domain"/>
    <property type="match status" value="1"/>
</dbReference>
<dbReference type="RefSeq" id="WP_110030486.1">
    <property type="nucleotide sequence ID" value="NZ_QGTR01000001.1"/>
</dbReference>
<name>A0A317PWY1_9HYPH</name>
<dbReference type="PANTHER" id="PTHR13789">
    <property type="entry name" value="MONOOXYGENASE"/>
    <property type="match status" value="1"/>
</dbReference>
<dbReference type="SUPFAM" id="SSF51905">
    <property type="entry name" value="FAD/NAD(P)-binding domain"/>
    <property type="match status" value="1"/>
</dbReference>
<dbReference type="OrthoDB" id="4230779at2"/>
<dbReference type="EMBL" id="QGTR01000001">
    <property type="protein sequence ID" value="PWW04000.1"/>
    <property type="molecule type" value="Genomic_DNA"/>
</dbReference>
<reference evidence="7 8" key="1">
    <citation type="submission" date="2018-05" db="EMBL/GenBank/DDBJ databases">
        <title>Genomic Encyclopedia of Type Strains, Phase IV (KMG-IV): sequencing the most valuable type-strain genomes for metagenomic binning, comparative biology and taxonomic classification.</title>
        <authorList>
            <person name="Goeker M."/>
        </authorList>
    </citation>
    <scope>NUCLEOTIDE SEQUENCE [LARGE SCALE GENOMIC DNA]</scope>
    <source>
        <strain evidence="7 8">DSM 16791</strain>
    </source>
</reference>
<dbReference type="GO" id="GO:0071949">
    <property type="term" value="F:FAD binding"/>
    <property type="evidence" value="ECO:0007669"/>
    <property type="project" value="InterPro"/>
</dbReference>
<dbReference type="AlphaFoldDB" id="A0A317PWY1"/>
<comment type="cofactor">
    <cofactor evidence="1">
        <name>FAD</name>
        <dbReference type="ChEBI" id="CHEBI:57692"/>
    </cofactor>
</comment>
<dbReference type="SUPFAM" id="SSF54373">
    <property type="entry name" value="FAD-linked reductases, C-terminal domain"/>
    <property type="match status" value="1"/>
</dbReference>
<evidence type="ECO:0000256" key="2">
    <source>
        <dbReference type="ARBA" id="ARBA00022630"/>
    </source>
</evidence>
<keyword evidence="8" id="KW-1185">Reference proteome</keyword>
<feature type="domain" description="FAD-binding" evidence="6">
    <location>
        <begin position="5"/>
        <end position="320"/>
    </location>
</feature>
<evidence type="ECO:0000256" key="4">
    <source>
        <dbReference type="ARBA" id="ARBA00023002"/>
    </source>
</evidence>
<evidence type="ECO:0000256" key="1">
    <source>
        <dbReference type="ARBA" id="ARBA00001974"/>
    </source>
</evidence>
<keyword evidence="4" id="KW-0560">Oxidoreductase</keyword>
<dbReference type="Pfam" id="PF01494">
    <property type="entry name" value="FAD_binding_3"/>
    <property type="match status" value="1"/>
</dbReference>
<protein>
    <submittedName>
        <fullName evidence="7">Salicylate hydroxylase</fullName>
    </submittedName>
</protein>
<accession>A0A317PWY1</accession>
<dbReference type="InterPro" id="IPR036188">
    <property type="entry name" value="FAD/NAD-bd_sf"/>
</dbReference>